<evidence type="ECO:0000256" key="4">
    <source>
        <dbReference type="ARBA" id="ARBA00022741"/>
    </source>
</evidence>
<reference evidence="11" key="1">
    <citation type="journal article" date="2020" name="Nat. Commun.">
        <title>Genome assembly of wild tea tree DASZ reveals pedigree and selection history of tea varieties.</title>
        <authorList>
            <person name="Zhang W."/>
            <person name="Zhang Y."/>
            <person name="Qiu H."/>
            <person name="Guo Y."/>
            <person name="Wan H."/>
            <person name="Zhang X."/>
            <person name="Scossa F."/>
            <person name="Alseekh S."/>
            <person name="Zhang Q."/>
            <person name="Wang P."/>
            <person name="Xu L."/>
            <person name="Schmidt M.H."/>
            <person name="Jia X."/>
            <person name="Li D."/>
            <person name="Zhu A."/>
            <person name="Guo F."/>
            <person name="Chen W."/>
            <person name="Ni D."/>
            <person name="Usadel B."/>
            <person name="Fernie A.R."/>
            <person name="Wen W."/>
        </authorList>
    </citation>
    <scope>NUCLEOTIDE SEQUENCE [LARGE SCALE GENOMIC DNA]</scope>
    <source>
        <strain evidence="11">cv. G240</strain>
    </source>
</reference>
<accession>A0A7J7HQT1</accession>
<dbReference type="CDD" id="cd12195">
    <property type="entry name" value="CIPK_C"/>
    <property type="match status" value="1"/>
</dbReference>
<evidence type="ECO:0000256" key="7">
    <source>
        <dbReference type="SAM" id="MobiDB-lite"/>
    </source>
</evidence>
<feature type="domain" description="NAF" evidence="9">
    <location>
        <begin position="113"/>
        <end position="137"/>
    </location>
</feature>
<feature type="compositionally biased region" description="Polar residues" evidence="7">
    <location>
        <begin position="85"/>
        <end position="95"/>
    </location>
</feature>
<dbReference type="InterPro" id="IPR018451">
    <property type="entry name" value="NAF/FISL_domain"/>
</dbReference>
<evidence type="ECO:0000256" key="6">
    <source>
        <dbReference type="ARBA" id="ARBA00022840"/>
    </source>
</evidence>
<keyword evidence="4" id="KW-0547">Nucleotide-binding</keyword>
<evidence type="ECO:0000256" key="2">
    <source>
        <dbReference type="ARBA" id="ARBA00022527"/>
    </source>
</evidence>
<dbReference type="EMBL" id="JACBKZ010000003">
    <property type="protein sequence ID" value="KAF5954358.1"/>
    <property type="molecule type" value="Genomic_DNA"/>
</dbReference>
<dbReference type="SUPFAM" id="SSF56112">
    <property type="entry name" value="Protein kinase-like (PK-like)"/>
    <property type="match status" value="1"/>
</dbReference>
<dbReference type="GO" id="GO:0005524">
    <property type="term" value="F:ATP binding"/>
    <property type="evidence" value="ECO:0007669"/>
    <property type="project" value="UniProtKB-KW"/>
</dbReference>
<evidence type="ECO:0000259" key="9">
    <source>
        <dbReference type="PROSITE" id="PS50816"/>
    </source>
</evidence>
<dbReference type="PANTHER" id="PTHR43895:SF28">
    <property type="entry name" value="CBL-INTERACTING SERINE_THREONINE-PROTEIN KINASE 15"/>
    <property type="match status" value="1"/>
</dbReference>
<evidence type="ECO:0000313" key="11">
    <source>
        <dbReference type="Proteomes" id="UP000593564"/>
    </source>
</evidence>
<keyword evidence="8" id="KW-0812">Transmembrane</keyword>
<dbReference type="Pfam" id="PF03822">
    <property type="entry name" value="NAF"/>
    <property type="match status" value="1"/>
</dbReference>
<dbReference type="PROSITE" id="PS50816">
    <property type="entry name" value="NAF"/>
    <property type="match status" value="1"/>
</dbReference>
<dbReference type="PANTHER" id="PTHR43895">
    <property type="entry name" value="CALCIUM/CALMODULIN-DEPENDENT PROTEIN KINASE KINASE-RELATED"/>
    <property type="match status" value="1"/>
</dbReference>
<proteinExistence type="predicted"/>
<organism evidence="10 11">
    <name type="scientific">Camellia sinensis</name>
    <name type="common">Tea plant</name>
    <name type="synonym">Thea sinensis</name>
    <dbReference type="NCBI Taxonomy" id="4442"/>
    <lineage>
        <taxon>Eukaryota</taxon>
        <taxon>Viridiplantae</taxon>
        <taxon>Streptophyta</taxon>
        <taxon>Embryophyta</taxon>
        <taxon>Tracheophyta</taxon>
        <taxon>Spermatophyta</taxon>
        <taxon>Magnoliopsida</taxon>
        <taxon>eudicotyledons</taxon>
        <taxon>Gunneridae</taxon>
        <taxon>Pentapetalae</taxon>
        <taxon>asterids</taxon>
        <taxon>Ericales</taxon>
        <taxon>Theaceae</taxon>
        <taxon>Camellia</taxon>
    </lineage>
</organism>
<evidence type="ECO:0000256" key="3">
    <source>
        <dbReference type="ARBA" id="ARBA00022679"/>
    </source>
</evidence>
<evidence type="ECO:0000256" key="1">
    <source>
        <dbReference type="ARBA" id="ARBA00012513"/>
    </source>
</evidence>
<feature type="transmembrane region" description="Helical" evidence="8">
    <location>
        <begin position="12"/>
        <end position="30"/>
    </location>
</feature>
<dbReference type="Gene3D" id="1.10.510.10">
    <property type="entry name" value="Transferase(Phosphotransferase) domain 1"/>
    <property type="match status" value="1"/>
</dbReference>
<protein>
    <recommendedName>
        <fullName evidence="1">non-specific serine/threonine protein kinase</fullName>
        <ecNumber evidence="1">2.7.11.1</ecNumber>
    </recommendedName>
</protein>
<dbReference type="EC" id="2.7.11.1" evidence="1"/>
<keyword evidence="6" id="KW-0067">ATP-binding</keyword>
<dbReference type="InterPro" id="IPR004041">
    <property type="entry name" value="NAF_dom"/>
</dbReference>
<evidence type="ECO:0000256" key="8">
    <source>
        <dbReference type="SAM" id="Phobius"/>
    </source>
</evidence>
<dbReference type="Gene3D" id="3.30.310.80">
    <property type="entry name" value="Kinase associated domain 1, KA1"/>
    <property type="match status" value="1"/>
</dbReference>
<feature type="region of interest" description="Disordered" evidence="7">
    <location>
        <begin position="82"/>
        <end position="111"/>
    </location>
</feature>
<name>A0A7J7HQT1_CAMSI</name>
<keyword evidence="5" id="KW-0418">Kinase</keyword>
<keyword evidence="8" id="KW-1133">Transmembrane helix</keyword>
<keyword evidence="3" id="KW-0808">Transferase</keyword>
<evidence type="ECO:0000256" key="5">
    <source>
        <dbReference type="ARBA" id="ARBA00022777"/>
    </source>
</evidence>
<evidence type="ECO:0000313" key="10">
    <source>
        <dbReference type="EMBL" id="KAF5954358.1"/>
    </source>
</evidence>
<dbReference type="AlphaFoldDB" id="A0A7J7HQT1"/>
<sequence>MAARTCVVPKPIFGHVGVILFVLLAGYLPFRDSNLMEMYRKIGKAEYKCLELRKLLLRILDPNPNTRISIAKSKENSWFKRGLNSKATKTNTDQASGPRESSGMTSEEKQELVKPANLNASDIISVSAGFDLSSLFEEPCLKKEARFTSQQPAKVIISKLEEITKHLKTRVSKKDGGLLKFEGRKVIIVGSSRNWNCNRSRCSCRSSCRDHDSLPIFYAR</sequence>
<comment type="caution">
    <text evidence="10">The sequence shown here is derived from an EMBL/GenBank/DDBJ whole genome shotgun (WGS) entry which is preliminary data.</text>
</comment>
<dbReference type="GO" id="GO:0004674">
    <property type="term" value="F:protein serine/threonine kinase activity"/>
    <property type="evidence" value="ECO:0007669"/>
    <property type="project" value="UniProtKB-KW"/>
</dbReference>
<gene>
    <name evidence="10" type="ORF">HYC85_007214</name>
</gene>
<dbReference type="GO" id="GO:0007165">
    <property type="term" value="P:signal transduction"/>
    <property type="evidence" value="ECO:0007669"/>
    <property type="project" value="InterPro"/>
</dbReference>
<keyword evidence="2" id="KW-0723">Serine/threonine-protein kinase</keyword>
<dbReference type="InterPro" id="IPR011009">
    <property type="entry name" value="Kinase-like_dom_sf"/>
</dbReference>
<keyword evidence="11" id="KW-1185">Reference proteome</keyword>
<dbReference type="Proteomes" id="UP000593564">
    <property type="component" value="Unassembled WGS sequence"/>
</dbReference>
<keyword evidence="8" id="KW-0472">Membrane</keyword>
<reference evidence="10 11" key="2">
    <citation type="submission" date="2020-07" db="EMBL/GenBank/DDBJ databases">
        <title>Genome assembly of wild tea tree DASZ reveals pedigree and selection history of tea varieties.</title>
        <authorList>
            <person name="Zhang W."/>
        </authorList>
    </citation>
    <scope>NUCLEOTIDE SEQUENCE [LARGE SCALE GENOMIC DNA]</scope>
    <source>
        <strain evidence="11">cv. G240</strain>
        <tissue evidence="10">Leaf</tissue>
    </source>
</reference>